<dbReference type="OrthoDB" id="9806249at2"/>
<dbReference type="PRINTS" id="PR00990">
    <property type="entry name" value="RIBOKINASE"/>
</dbReference>
<dbReference type="GO" id="GO:0016301">
    <property type="term" value="F:kinase activity"/>
    <property type="evidence" value="ECO:0007669"/>
    <property type="project" value="UniProtKB-KW"/>
</dbReference>
<dbReference type="PANTHER" id="PTHR10584">
    <property type="entry name" value="SUGAR KINASE"/>
    <property type="match status" value="1"/>
</dbReference>
<feature type="domain" description="Carbohydrate kinase PfkB" evidence="3">
    <location>
        <begin position="4"/>
        <end position="296"/>
    </location>
</feature>
<dbReference type="RefSeq" id="WP_133228232.1">
    <property type="nucleotide sequence ID" value="NZ_SMRT01000004.1"/>
</dbReference>
<evidence type="ECO:0000259" key="3">
    <source>
        <dbReference type="Pfam" id="PF00294"/>
    </source>
</evidence>
<dbReference type="EMBL" id="SMRT01000004">
    <property type="protein sequence ID" value="TDF98280.1"/>
    <property type="molecule type" value="Genomic_DNA"/>
</dbReference>
<dbReference type="GO" id="GO:0006796">
    <property type="term" value="P:phosphate-containing compound metabolic process"/>
    <property type="evidence" value="ECO:0007669"/>
    <property type="project" value="UniProtKB-ARBA"/>
</dbReference>
<keyword evidence="5" id="KW-1185">Reference proteome</keyword>
<dbReference type="InterPro" id="IPR011611">
    <property type="entry name" value="PfkB_dom"/>
</dbReference>
<dbReference type="AlphaFoldDB" id="A0A4R5KTQ9"/>
<dbReference type="PANTHER" id="PTHR10584:SF166">
    <property type="entry name" value="RIBOKINASE"/>
    <property type="match status" value="1"/>
</dbReference>
<dbReference type="GO" id="GO:0005829">
    <property type="term" value="C:cytosol"/>
    <property type="evidence" value="ECO:0007669"/>
    <property type="project" value="TreeGrafter"/>
</dbReference>
<evidence type="ECO:0000313" key="4">
    <source>
        <dbReference type="EMBL" id="TDF98280.1"/>
    </source>
</evidence>
<evidence type="ECO:0000256" key="1">
    <source>
        <dbReference type="ARBA" id="ARBA00022679"/>
    </source>
</evidence>
<keyword evidence="2 4" id="KW-0418">Kinase</keyword>
<dbReference type="Proteomes" id="UP000295636">
    <property type="component" value="Unassembled WGS sequence"/>
</dbReference>
<dbReference type="Gene3D" id="3.40.1190.20">
    <property type="match status" value="1"/>
</dbReference>
<evidence type="ECO:0000313" key="5">
    <source>
        <dbReference type="Proteomes" id="UP000295636"/>
    </source>
</evidence>
<name>A0A4R5KTQ9_9BACL</name>
<organism evidence="4 5">
    <name type="scientific">Paenibacillus piri</name>
    <dbReference type="NCBI Taxonomy" id="2547395"/>
    <lineage>
        <taxon>Bacteria</taxon>
        <taxon>Bacillati</taxon>
        <taxon>Bacillota</taxon>
        <taxon>Bacilli</taxon>
        <taxon>Bacillales</taxon>
        <taxon>Paenibacillaceae</taxon>
        <taxon>Paenibacillus</taxon>
    </lineage>
</organism>
<comment type="caution">
    <text evidence="4">The sequence shown here is derived from an EMBL/GenBank/DDBJ whole genome shotgun (WGS) entry which is preliminary data.</text>
</comment>
<protein>
    <submittedName>
        <fullName evidence="4">Sugar kinase</fullName>
    </submittedName>
</protein>
<keyword evidence="1" id="KW-0808">Transferase</keyword>
<dbReference type="Pfam" id="PF00294">
    <property type="entry name" value="PfkB"/>
    <property type="match status" value="1"/>
</dbReference>
<dbReference type="InterPro" id="IPR002139">
    <property type="entry name" value="Ribo/fructo_kinase"/>
</dbReference>
<reference evidence="4 5" key="1">
    <citation type="submission" date="2019-03" db="EMBL/GenBank/DDBJ databases">
        <title>This is whole genome sequence of Paenibacillus sp MS74 strain.</title>
        <authorList>
            <person name="Trinh H.N."/>
        </authorList>
    </citation>
    <scope>NUCLEOTIDE SEQUENCE [LARGE SCALE GENOMIC DNA]</scope>
    <source>
        <strain evidence="4 5">MS74</strain>
    </source>
</reference>
<proteinExistence type="predicted"/>
<evidence type="ECO:0000256" key="2">
    <source>
        <dbReference type="ARBA" id="ARBA00022777"/>
    </source>
</evidence>
<accession>A0A4R5KTQ9</accession>
<sequence length="317" mass="34429">MSSFVTVIGTVFVDCKGFSHNQYVPAGRNLGTIQFVHGGVGRNVAENLANLELNTSFVSTVDNTGLGDEIIQRLAALKLHTAYIGKAEQGMGMWLAVLDQAGNLAGSISQMPRLTELERIIQTSGSHMVSQSSHIVLELDLNERISKSIVELAAEHNKPVYGIPGNLDVILGNPSLLRQLECFICNEIEAGRLLGKPFADLGQDAMLQHLIAYVDANGLRSMVITLGEKGSIYYDRRTKESGYQPVMPVQLVDSSGAGDAYFSGTVMGLVRGLPLKEAVVCGTKVAGWTIESQQSNCPELNRKFKQDDYFQTLLVKP</sequence>
<dbReference type="InterPro" id="IPR029056">
    <property type="entry name" value="Ribokinase-like"/>
</dbReference>
<dbReference type="SUPFAM" id="SSF53613">
    <property type="entry name" value="Ribokinase-like"/>
    <property type="match status" value="1"/>
</dbReference>
<gene>
    <name evidence="4" type="ORF">E1757_12375</name>
</gene>